<evidence type="ECO:0000256" key="1">
    <source>
        <dbReference type="SAM" id="MobiDB-lite"/>
    </source>
</evidence>
<accession>A0A1J4JQ25</accession>
<feature type="compositionally biased region" description="Basic and acidic residues" evidence="1">
    <location>
        <begin position="44"/>
        <end position="54"/>
    </location>
</feature>
<dbReference type="Proteomes" id="UP000179807">
    <property type="component" value="Unassembled WGS sequence"/>
</dbReference>
<feature type="compositionally biased region" description="Polar residues" evidence="1">
    <location>
        <begin position="60"/>
        <end position="73"/>
    </location>
</feature>
<proteinExistence type="predicted"/>
<dbReference type="GeneID" id="94844026"/>
<dbReference type="RefSeq" id="XP_068352766.1">
    <property type="nucleotide sequence ID" value="XM_068509322.1"/>
</dbReference>
<evidence type="ECO:0000313" key="3">
    <source>
        <dbReference type="Proteomes" id="UP000179807"/>
    </source>
</evidence>
<evidence type="ECO:0000313" key="2">
    <source>
        <dbReference type="EMBL" id="OHS99629.1"/>
    </source>
</evidence>
<dbReference type="AlphaFoldDB" id="A0A1J4JQ25"/>
<dbReference type="VEuPathDB" id="TrichDB:TRFO_33862"/>
<keyword evidence="3" id="KW-1185">Reference proteome</keyword>
<feature type="region of interest" description="Disordered" evidence="1">
    <location>
        <begin position="1"/>
        <end position="73"/>
    </location>
</feature>
<sequence length="472" mass="55295">MKWRNATKSLDLQKESQDSQTPQSLCRKSTFSKPNHAPLIPMKSFDEKPEKVDPIESGSDEINNSELNNNDQECNSKSQIHQIEMNDDFPILPVFSLKRKKEVHMNSVQDISTKRKDFTISSLKKTGNQIHEDDIEIIDFDDKIMNDEPRNNNILNSLNKTKRIEKIEIENSNDYSDSDHQKTPIENNFMFAQSMGKGENISSVESSDESDFLTNEKNSKYHHSNEKNNSNIAHLNNIDYTTNILSNHNDDQIEKYDPTDSDDDEPISHEKRFFINQKPEILEEIESENEEIFQKLKRPIPEEIDEEIEHENFNENNHEIDQINDDHIQMGSQEKHSQISTDEFSSQESLDFDEDAQNEDSFGFHNFQNNEEIDSNVSNDFFHQQKVVFEFLEEETNDLDVWLFEYMRVFKVRTVDSQIDELTEDVYRIVVRSRDVSHVKKVGDHFVMGVPYHLYQYNNNLYLIAPCVTDAF</sequence>
<organism evidence="2 3">
    <name type="scientific">Tritrichomonas foetus</name>
    <dbReference type="NCBI Taxonomy" id="1144522"/>
    <lineage>
        <taxon>Eukaryota</taxon>
        <taxon>Metamonada</taxon>
        <taxon>Parabasalia</taxon>
        <taxon>Tritrichomonadida</taxon>
        <taxon>Tritrichomonadidae</taxon>
        <taxon>Tritrichomonas</taxon>
    </lineage>
</organism>
<protein>
    <submittedName>
        <fullName evidence="2">Uncharacterized protein</fullName>
    </submittedName>
</protein>
<dbReference type="EMBL" id="MLAK01000994">
    <property type="protein sequence ID" value="OHS99629.1"/>
    <property type="molecule type" value="Genomic_DNA"/>
</dbReference>
<reference evidence="2" key="1">
    <citation type="submission" date="2016-10" db="EMBL/GenBank/DDBJ databases">
        <authorList>
            <person name="Benchimol M."/>
            <person name="Almeida L.G."/>
            <person name="Vasconcelos A.T."/>
            <person name="Perreira-Neves A."/>
            <person name="Rosa I.A."/>
            <person name="Tasca T."/>
            <person name="Bogo M.R."/>
            <person name="de Souza W."/>
        </authorList>
    </citation>
    <scope>NUCLEOTIDE SEQUENCE [LARGE SCALE GENOMIC DNA]</scope>
    <source>
        <strain evidence="2">K</strain>
    </source>
</reference>
<gene>
    <name evidence="2" type="ORF">TRFO_33862</name>
</gene>
<feature type="compositionally biased region" description="Polar residues" evidence="1">
    <location>
        <begin position="1"/>
        <end position="10"/>
    </location>
</feature>
<comment type="caution">
    <text evidence="2">The sequence shown here is derived from an EMBL/GenBank/DDBJ whole genome shotgun (WGS) entry which is preliminary data.</text>
</comment>
<name>A0A1J4JQ25_9EUKA</name>
<feature type="compositionally biased region" description="Polar residues" evidence="1">
    <location>
        <begin position="18"/>
        <end position="33"/>
    </location>
</feature>